<keyword evidence="4" id="KW-0249">Electron transport</keyword>
<accession>A0A1N7S248</accession>
<dbReference type="Gene3D" id="3.40.50.620">
    <property type="entry name" value="HUPs"/>
    <property type="match status" value="1"/>
</dbReference>
<dbReference type="RefSeq" id="WP_245841331.1">
    <property type="nucleotide sequence ID" value="NZ_CYGX02000031.1"/>
</dbReference>
<proteinExistence type="inferred from homology"/>
<dbReference type="InterPro" id="IPR012255">
    <property type="entry name" value="ETF_b"/>
</dbReference>
<dbReference type="InterPro" id="IPR033948">
    <property type="entry name" value="ETF_beta_N"/>
</dbReference>
<dbReference type="PANTHER" id="PTHR21294">
    <property type="entry name" value="ELECTRON TRANSFER FLAVOPROTEIN BETA-SUBUNIT"/>
    <property type="match status" value="1"/>
</dbReference>
<evidence type="ECO:0000313" key="6">
    <source>
        <dbReference type="EMBL" id="SIT41455.1"/>
    </source>
</evidence>
<feature type="domain" description="Electron transfer flavoprotein alpha/beta-subunit N-terminal" evidence="5">
    <location>
        <begin position="24"/>
        <end position="218"/>
    </location>
</feature>
<dbReference type="Pfam" id="PF01012">
    <property type="entry name" value="ETF"/>
    <property type="match status" value="1"/>
</dbReference>
<name>A0A1N7S248_9BURK</name>
<keyword evidence="7" id="KW-1185">Reference proteome</keyword>
<sequence>MIKILVAIKQVASLDEDFELSDDGRDVSADFHVFDLNEWDHYALEEAMRLKEGAHGDIEIVVATVGPESADDELRKCLAKGADRAVRIWSDALADADPVAIARVLAALARKEVPDMIFAGVQASDHAYGVTGMALAGLIDWPHAAVVAGLDYAPGAKTATARRELEGGAYATVEVQCPAVLTIQLGINTPRYASLRGIKQAAQRPIETLTPHELGLAAGETGAAGSLSRIRRVYVPAAGRAQMIEGTPAEQAACLAELIKEFRGEAK</sequence>
<evidence type="ECO:0000256" key="2">
    <source>
        <dbReference type="ARBA" id="ARBA00016797"/>
    </source>
</evidence>
<evidence type="ECO:0000256" key="4">
    <source>
        <dbReference type="ARBA" id="ARBA00022982"/>
    </source>
</evidence>
<evidence type="ECO:0000313" key="7">
    <source>
        <dbReference type="Proteomes" id="UP000187012"/>
    </source>
</evidence>
<dbReference type="InterPro" id="IPR014730">
    <property type="entry name" value="ETF_a/b_N"/>
</dbReference>
<dbReference type="InterPro" id="IPR014729">
    <property type="entry name" value="Rossmann-like_a/b/a_fold"/>
</dbReference>
<evidence type="ECO:0000256" key="3">
    <source>
        <dbReference type="ARBA" id="ARBA00022448"/>
    </source>
</evidence>
<organism evidence="6 7">
    <name type="scientific">Paraburkholderia ribeironis</name>
    <dbReference type="NCBI Taxonomy" id="1247936"/>
    <lineage>
        <taxon>Bacteria</taxon>
        <taxon>Pseudomonadati</taxon>
        <taxon>Pseudomonadota</taxon>
        <taxon>Betaproteobacteria</taxon>
        <taxon>Burkholderiales</taxon>
        <taxon>Burkholderiaceae</taxon>
        <taxon>Paraburkholderia</taxon>
    </lineage>
</organism>
<dbReference type="CDD" id="cd01714">
    <property type="entry name" value="ETF_beta"/>
    <property type="match status" value="1"/>
</dbReference>
<dbReference type="SMART" id="SM00893">
    <property type="entry name" value="ETF"/>
    <property type="match status" value="1"/>
</dbReference>
<evidence type="ECO:0000256" key="1">
    <source>
        <dbReference type="ARBA" id="ARBA00007557"/>
    </source>
</evidence>
<dbReference type="AlphaFoldDB" id="A0A1N7S248"/>
<protein>
    <recommendedName>
        <fullName evidence="2">Electron transfer flavoprotein subunit beta</fullName>
    </recommendedName>
</protein>
<dbReference type="STRING" id="1247936.BN2475_310040"/>
<gene>
    <name evidence="6" type="primary">etfB</name>
    <name evidence="6" type="ORF">BN2475_310040</name>
</gene>
<keyword evidence="3" id="KW-0813">Transport</keyword>
<comment type="similarity">
    <text evidence="1">Belongs to the ETF beta-subunit/FixA family.</text>
</comment>
<dbReference type="GO" id="GO:0009055">
    <property type="term" value="F:electron transfer activity"/>
    <property type="evidence" value="ECO:0007669"/>
    <property type="project" value="InterPro"/>
</dbReference>
<dbReference type="SUPFAM" id="SSF52402">
    <property type="entry name" value="Adenine nucleotide alpha hydrolases-like"/>
    <property type="match status" value="1"/>
</dbReference>
<dbReference type="PANTHER" id="PTHR21294:SF8">
    <property type="entry name" value="ELECTRON TRANSFER FLAVOPROTEIN SUBUNIT BETA"/>
    <property type="match status" value="1"/>
</dbReference>
<dbReference type="PIRSF" id="PIRSF000090">
    <property type="entry name" value="Beta-ETF"/>
    <property type="match status" value="1"/>
</dbReference>
<dbReference type="Proteomes" id="UP000187012">
    <property type="component" value="Unassembled WGS sequence"/>
</dbReference>
<dbReference type="EMBL" id="CYGX02000031">
    <property type="protein sequence ID" value="SIT41455.1"/>
    <property type="molecule type" value="Genomic_DNA"/>
</dbReference>
<evidence type="ECO:0000259" key="5">
    <source>
        <dbReference type="SMART" id="SM00893"/>
    </source>
</evidence>
<reference evidence="6 7" key="1">
    <citation type="submission" date="2016-12" db="EMBL/GenBank/DDBJ databases">
        <authorList>
            <person name="Song W.-J."/>
            <person name="Kurnit D.M."/>
        </authorList>
    </citation>
    <scope>NUCLEOTIDE SEQUENCE [LARGE SCALE GENOMIC DNA]</scope>
    <source>
        <strain evidence="6 7">STM7296</strain>
    </source>
</reference>